<feature type="signal peptide" evidence="5">
    <location>
        <begin position="1"/>
        <end position="26"/>
    </location>
</feature>
<evidence type="ECO:0000256" key="5">
    <source>
        <dbReference type="SAM" id="SignalP"/>
    </source>
</evidence>
<dbReference type="Gene3D" id="2.120.10.30">
    <property type="entry name" value="TolB, C-terminal domain"/>
    <property type="match status" value="1"/>
</dbReference>
<comment type="similarity">
    <text evidence="2">Belongs to the YjiK family.</text>
</comment>
<proteinExistence type="inferred from homology"/>
<protein>
    <submittedName>
        <fullName evidence="6">SdiA-regulated domain-containing protein</fullName>
    </submittedName>
</protein>
<name>A0ABV5CH05_9SPHI</name>
<dbReference type="PROSITE" id="PS51257">
    <property type="entry name" value="PROKAR_LIPOPROTEIN"/>
    <property type="match status" value="1"/>
</dbReference>
<comment type="subcellular location">
    <subcellularLocation>
        <location evidence="1">Cell membrane</location>
    </subcellularLocation>
</comment>
<dbReference type="InterPro" id="IPR009722">
    <property type="entry name" value="YjiK/CarP"/>
</dbReference>
<evidence type="ECO:0000256" key="3">
    <source>
        <dbReference type="ARBA" id="ARBA00022475"/>
    </source>
</evidence>
<evidence type="ECO:0000256" key="2">
    <source>
        <dbReference type="ARBA" id="ARBA00009852"/>
    </source>
</evidence>
<dbReference type="Pfam" id="PF06977">
    <property type="entry name" value="SdiA-regulated"/>
    <property type="match status" value="1"/>
</dbReference>
<keyword evidence="3" id="KW-1003">Cell membrane</keyword>
<sequence length="290" mass="32547">MIKSPLNSLQSLASLVFFLIVLSACAQDNTVYTSPEGYTLTDPETYYLSDALHEVSGITFPYKGSGVLVAIEDETGTVYQLQLDENKTILGKFGKSGDYEGIAATRQDLIVLRSDGVLFIMPLANSKEEKIQDVIMTDDLIPTDEYEGLAVDPTDDLIYVLCKKCDVDKKREKVSGYIFEIRDHQPRLKGQFEIDENQIDSFESLKGKDFRPSALAKNQLRDEWYILSSINKMLVVADSSWNVKAVYPLNPKHFNQPEGIAFDADNNLFISNEGGDKTRKGTILKFNETQ</sequence>
<comment type="caution">
    <text evidence="6">The sequence shown here is derived from an EMBL/GenBank/DDBJ whole genome shotgun (WGS) entry which is preliminary data.</text>
</comment>
<evidence type="ECO:0000256" key="1">
    <source>
        <dbReference type="ARBA" id="ARBA00004236"/>
    </source>
</evidence>
<dbReference type="RefSeq" id="WP_375558384.1">
    <property type="nucleotide sequence ID" value="NZ_JBBVGT010000003.1"/>
</dbReference>
<gene>
    <name evidence="6" type="ORF">WKR92_13555</name>
</gene>
<evidence type="ECO:0000256" key="4">
    <source>
        <dbReference type="ARBA" id="ARBA00023136"/>
    </source>
</evidence>
<feature type="chain" id="PRO_5046122649" evidence="5">
    <location>
        <begin position="27"/>
        <end position="290"/>
    </location>
</feature>
<reference evidence="6 7" key="1">
    <citation type="submission" date="2024-04" db="EMBL/GenBank/DDBJ databases">
        <title>Albibacterium profundi sp. nov., isolated from sediment of the Challenger Deep of Mariana Trench.</title>
        <authorList>
            <person name="Wang Y."/>
        </authorList>
    </citation>
    <scope>NUCLEOTIDE SEQUENCE [LARGE SCALE GENOMIC DNA]</scope>
    <source>
        <strain evidence="6 7">RHL897</strain>
    </source>
</reference>
<dbReference type="EMBL" id="JBBVGT010000003">
    <property type="protein sequence ID" value="MFB5946855.1"/>
    <property type="molecule type" value="Genomic_DNA"/>
</dbReference>
<evidence type="ECO:0000313" key="7">
    <source>
        <dbReference type="Proteomes" id="UP001580928"/>
    </source>
</evidence>
<organism evidence="6 7">
    <name type="scientific">Albibacterium profundi</name>
    <dbReference type="NCBI Taxonomy" id="3134906"/>
    <lineage>
        <taxon>Bacteria</taxon>
        <taxon>Pseudomonadati</taxon>
        <taxon>Bacteroidota</taxon>
        <taxon>Sphingobacteriia</taxon>
        <taxon>Sphingobacteriales</taxon>
        <taxon>Sphingobacteriaceae</taxon>
        <taxon>Albibacterium</taxon>
    </lineage>
</organism>
<dbReference type="InterPro" id="IPR011042">
    <property type="entry name" value="6-blade_b-propeller_TolB-like"/>
</dbReference>
<dbReference type="Proteomes" id="UP001580928">
    <property type="component" value="Unassembled WGS sequence"/>
</dbReference>
<accession>A0ABV5CH05</accession>
<evidence type="ECO:0000313" key="6">
    <source>
        <dbReference type="EMBL" id="MFB5946855.1"/>
    </source>
</evidence>
<keyword evidence="5" id="KW-0732">Signal</keyword>
<keyword evidence="7" id="KW-1185">Reference proteome</keyword>
<keyword evidence="4" id="KW-0472">Membrane</keyword>
<dbReference type="SUPFAM" id="SSF101898">
    <property type="entry name" value="NHL repeat"/>
    <property type="match status" value="1"/>
</dbReference>